<dbReference type="GO" id="GO:0042626">
    <property type="term" value="F:ATPase-coupled transmembrane transporter activity"/>
    <property type="evidence" value="ECO:0007669"/>
    <property type="project" value="TreeGrafter"/>
</dbReference>
<evidence type="ECO:0000256" key="5">
    <source>
        <dbReference type="ARBA" id="ARBA00022741"/>
    </source>
</evidence>
<keyword evidence="3" id="KW-0813">Transport</keyword>
<keyword evidence="6 12" id="KW-0067">ATP-binding</keyword>
<dbReference type="PROSITE" id="PS00211">
    <property type="entry name" value="ABC_TRANSPORTER_1"/>
    <property type="match status" value="1"/>
</dbReference>
<keyword evidence="8" id="KW-0472">Membrane</keyword>
<evidence type="ECO:0000256" key="9">
    <source>
        <dbReference type="ARBA" id="ARBA00025157"/>
    </source>
</evidence>
<proteinExistence type="inferred from homology"/>
<dbReference type="InterPro" id="IPR015856">
    <property type="entry name" value="ABC_transpr_CbiO/EcfA_su"/>
</dbReference>
<dbReference type="InterPro" id="IPR017871">
    <property type="entry name" value="ABC_transporter-like_CS"/>
</dbReference>
<dbReference type="FunFam" id="3.40.50.300:FF:000224">
    <property type="entry name" value="Energy-coupling factor transporter ATP-binding protein EcfA"/>
    <property type="match status" value="1"/>
</dbReference>
<comment type="similarity">
    <text evidence="2">Belongs to the ABC transporter superfamily.</text>
</comment>
<reference evidence="12" key="1">
    <citation type="journal article" date="2020" name="mSystems">
        <title>Genome- and Community-Level Interaction Insights into Carbon Utilization and Element Cycling Functions of Hydrothermarchaeota in Hydrothermal Sediment.</title>
        <authorList>
            <person name="Zhou Z."/>
            <person name="Liu Y."/>
            <person name="Xu W."/>
            <person name="Pan J."/>
            <person name="Luo Z.H."/>
            <person name="Li M."/>
        </authorList>
    </citation>
    <scope>NUCLEOTIDE SEQUENCE [LARGE SCALE GENOMIC DNA]</scope>
    <source>
        <strain evidence="12">SpSt-613</strain>
        <strain evidence="11">SpSt-669</strain>
    </source>
</reference>
<evidence type="ECO:0000256" key="3">
    <source>
        <dbReference type="ARBA" id="ARBA00022448"/>
    </source>
</evidence>
<comment type="caution">
    <text evidence="12">The sequence shown here is derived from an EMBL/GenBank/DDBJ whole genome shotgun (WGS) entry which is preliminary data.</text>
</comment>
<dbReference type="CDD" id="cd03225">
    <property type="entry name" value="ABC_cobalt_CbiO_domain1"/>
    <property type="match status" value="1"/>
</dbReference>
<dbReference type="SMART" id="SM00382">
    <property type="entry name" value="AAA"/>
    <property type="match status" value="1"/>
</dbReference>
<dbReference type="InterPro" id="IPR003439">
    <property type="entry name" value="ABC_transporter-like_ATP-bd"/>
</dbReference>
<evidence type="ECO:0000259" key="10">
    <source>
        <dbReference type="PROSITE" id="PS50893"/>
    </source>
</evidence>
<dbReference type="Gene3D" id="3.40.50.300">
    <property type="entry name" value="P-loop containing nucleotide triphosphate hydrolases"/>
    <property type="match status" value="1"/>
</dbReference>
<dbReference type="GO" id="GO:0005524">
    <property type="term" value="F:ATP binding"/>
    <property type="evidence" value="ECO:0007669"/>
    <property type="project" value="UniProtKB-KW"/>
</dbReference>
<dbReference type="InterPro" id="IPR050095">
    <property type="entry name" value="ECF_ABC_transporter_ATP-bd"/>
</dbReference>
<accession>A0A7C4I5Z6</accession>
<keyword evidence="4" id="KW-1003">Cell membrane</keyword>
<evidence type="ECO:0000256" key="6">
    <source>
        <dbReference type="ARBA" id="ARBA00022840"/>
    </source>
</evidence>
<dbReference type="Pfam" id="PF00005">
    <property type="entry name" value="ABC_tran"/>
    <property type="match status" value="1"/>
</dbReference>
<protein>
    <submittedName>
        <fullName evidence="12">ABC transporter ATP-binding protein</fullName>
    </submittedName>
</protein>
<dbReference type="SUPFAM" id="SSF52540">
    <property type="entry name" value="P-loop containing nucleoside triphosphate hydrolases"/>
    <property type="match status" value="1"/>
</dbReference>
<evidence type="ECO:0000256" key="4">
    <source>
        <dbReference type="ARBA" id="ARBA00022475"/>
    </source>
</evidence>
<comment type="function">
    <text evidence="9">Probably part of an ABC transporter complex. Responsible for energy coupling to the transport system.</text>
</comment>
<sequence>MFESVHYIYPSKVHALRGVSLEFRPGELVALMGENGSGKTTLLKHINGLLKPVKGRVIVEGIDTRTASVAQLSQVAGLVFQNAEEMFFESNVFDEVAFALRNFGYSEEVVRKRVEWALKFFELDTYSSQSPFLLSGGEKKRLAMAIILAWSPRIICLDEPTIGQDSLQKEKMKHMIKMLNTQGRTVLLATHDVEFVAELRPRVILLSKGEVVADGKCEEILTDETLVKKASILMPQLVYAFKRLEDLGFDSRVLDVDEGVRQVLKVLRHESV</sequence>
<evidence type="ECO:0000313" key="12">
    <source>
        <dbReference type="EMBL" id="HGN90774.1"/>
    </source>
</evidence>
<dbReference type="AlphaFoldDB" id="A0A7C4I5Z6"/>
<evidence type="ECO:0000256" key="2">
    <source>
        <dbReference type="ARBA" id="ARBA00005417"/>
    </source>
</evidence>
<evidence type="ECO:0000256" key="1">
    <source>
        <dbReference type="ARBA" id="ARBA00004236"/>
    </source>
</evidence>
<dbReference type="InterPro" id="IPR027417">
    <property type="entry name" value="P-loop_NTPase"/>
</dbReference>
<comment type="subcellular location">
    <subcellularLocation>
        <location evidence="1">Cell membrane</location>
    </subcellularLocation>
</comment>
<evidence type="ECO:0000313" key="11">
    <source>
        <dbReference type="EMBL" id="HGL40787.1"/>
    </source>
</evidence>
<feature type="domain" description="ABC transporter" evidence="10">
    <location>
        <begin position="1"/>
        <end position="233"/>
    </location>
</feature>
<keyword evidence="7" id="KW-1278">Translocase</keyword>
<evidence type="ECO:0000256" key="7">
    <source>
        <dbReference type="ARBA" id="ARBA00022967"/>
    </source>
</evidence>
<organism evidence="12">
    <name type="scientific">Caldiarchaeum subterraneum</name>
    <dbReference type="NCBI Taxonomy" id="311458"/>
    <lineage>
        <taxon>Archaea</taxon>
        <taxon>Nitrososphaerota</taxon>
        <taxon>Candidatus Caldarchaeales</taxon>
        <taxon>Candidatus Caldarchaeaceae</taxon>
        <taxon>Candidatus Caldarchaeum</taxon>
    </lineage>
</organism>
<gene>
    <name evidence="12" type="ORF">ENT82_06590</name>
    <name evidence="11" type="ORF">ENU43_03890</name>
</gene>
<evidence type="ECO:0000256" key="8">
    <source>
        <dbReference type="ARBA" id="ARBA00023136"/>
    </source>
</evidence>
<dbReference type="InterPro" id="IPR003593">
    <property type="entry name" value="AAA+_ATPase"/>
</dbReference>
<dbReference type="PANTHER" id="PTHR43553">
    <property type="entry name" value="HEAVY METAL TRANSPORTER"/>
    <property type="match status" value="1"/>
</dbReference>
<dbReference type="PROSITE" id="PS50893">
    <property type="entry name" value="ABC_TRANSPORTER_2"/>
    <property type="match status" value="1"/>
</dbReference>
<dbReference type="EMBL" id="DTAD01000073">
    <property type="protein sequence ID" value="HGN90774.1"/>
    <property type="molecule type" value="Genomic_DNA"/>
</dbReference>
<name>A0A7C4I5Z6_CALS0</name>
<dbReference type="PANTHER" id="PTHR43553:SF25">
    <property type="entry name" value="ABC-TYPE COBALT TRANSPORT SYSTEM, ATPASE COMPONENT"/>
    <property type="match status" value="1"/>
</dbReference>
<dbReference type="GO" id="GO:0016887">
    <property type="term" value="F:ATP hydrolysis activity"/>
    <property type="evidence" value="ECO:0007669"/>
    <property type="project" value="InterPro"/>
</dbReference>
<dbReference type="GO" id="GO:0043190">
    <property type="term" value="C:ATP-binding cassette (ABC) transporter complex"/>
    <property type="evidence" value="ECO:0007669"/>
    <property type="project" value="TreeGrafter"/>
</dbReference>
<dbReference type="EMBL" id="DTCM01000051">
    <property type="protein sequence ID" value="HGL40787.1"/>
    <property type="molecule type" value="Genomic_DNA"/>
</dbReference>
<keyword evidence="5" id="KW-0547">Nucleotide-binding</keyword>